<keyword evidence="4" id="KW-1185">Reference proteome</keyword>
<dbReference type="Gene3D" id="3.30.70.270">
    <property type="match status" value="1"/>
</dbReference>
<dbReference type="Pfam" id="PF00990">
    <property type="entry name" value="GGDEF"/>
    <property type="match status" value="1"/>
</dbReference>
<dbReference type="PANTHER" id="PTHR33121:SF70">
    <property type="entry name" value="SIGNALING PROTEIN YKOW"/>
    <property type="match status" value="1"/>
</dbReference>
<proteinExistence type="predicted"/>
<sequence length="733" mass="83990">MFKRLRHYLMVGEEYYRQSDPEIWRQSALRILTLSGFCLVGWVGIHSGWQAFSEGLYHIPVIVFCFYSLLAWILLGFRGNSRSGARLFIFVIYLAALCILLFIRIPEVARMGVVFLYMAPLTIRVYFGVRAAIWAMGCNFIPFFIIATKYEFPNIFGVDMTLEDSHLYISSLIFLFFNFCVPLSAFRVYRSLEENALRREQDYEKMRQMKIMYEDIFQNYSSALIQCDRKGRIQRVNREAEILFDGQKYCGISVYGLLDFQRDIRIPLCPGDSCKARFKPSAGDWIEMVAEVVDARQDNLLYALRDVTELKRMMHQLQEVQEQAVFLRGHDHLTGLYNQESFCEAVMQQYGARRVHYLCIRIAHLRYINHKYGNTFGDGVLCHVAAVLRASAAQGSMVYGRLRGSLFIIASESHGDVDFLRRQLPKTITLKEKKIFVEYCFGLAVARGKNAQKGIQRVEMVIQQQNLEDLPVYHEGLVEKQILRRDMEIHLRAAISDHELTTFIQPKVNSLGEIVGGEALVRWLTDRPYASPAQFIPLAEDSGLIYQIDLQVMEDTAILIKNINTCREKPLTISVNLSTLHFLKPGIADHISLVVQRHGIRSEWLQIELTETCLMSAGEVALAELAKLKKNGHSIAMDDFGVGYSSLKLLAELPITTLKLDRSFVSGLPDNPRQTILTQTILTMGRELGFEVVAEGVETRQQLEYLRGKGCDLFQGFFFYRPMPADDFVSLCR</sequence>
<keyword evidence="1" id="KW-0472">Membrane</keyword>
<feature type="transmembrane region" description="Helical" evidence="1">
    <location>
        <begin position="167"/>
        <end position="189"/>
    </location>
</feature>
<dbReference type="InterPro" id="IPR000160">
    <property type="entry name" value="GGDEF_dom"/>
</dbReference>
<dbReference type="EMBL" id="JAPFPW010000008">
    <property type="protein sequence ID" value="MCW7754054.1"/>
    <property type="molecule type" value="Genomic_DNA"/>
</dbReference>
<dbReference type="RefSeq" id="WP_265424942.1">
    <property type="nucleotide sequence ID" value="NZ_JAPFPW010000008.1"/>
</dbReference>
<evidence type="ECO:0000259" key="2">
    <source>
        <dbReference type="PROSITE" id="PS50883"/>
    </source>
</evidence>
<dbReference type="InterPro" id="IPR029787">
    <property type="entry name" value="Nucleotide_cyclase"/>
</dbReference>
<dbReference type="SMART" id="SM00052">
    <property type="entry name" value="EAL"/>
    <property type="match status" value="1"/>
</dbReference>
<comment type="caution">
    <text evidence="3">The sequence shown here is derived from an EMBL/GenBank/DDBJ whole genome shotgun (WGS) entry which is preliminary data.</text>
</comment>
<dbReference type="InterPro" id="IPR050706">
    <property type="entry name" value="Cyclic-di-GMP_PDE-like"/>
</dbReference>
<dbReference type="SUPFAM" id="SSF55073">
    <property type="entry name" value="Nucleotide cyclase"/>
    <property type="match status" value="1"/>
</dbReference>
<dbReference type="InterPro" id="IPR048437">
    <property type="entry name" value="MASE11"/>
</dbReference>
<dbReference type="SMART" id="SM00267">
    <property type="entry name" value="GGDEF"/>
    <property type="match status" value="1"/>
</dbReference>
<dbReference type="Pfam" id="PF00563">
    <property type="entry name" value="EAL"/>
    <property type="match status" value="1"/>
</dbReference>
<reference evidence="3 4" key="1">
    <citation type="submission" date="2022-11" db="EMBL/GenBank/DDBJ databases">
        <title>Desulfobotulus tamanensis H1 sp. nov. - anaerobic, alkaliphilic, sulphate reducing bacterium isolated from terrestrial mud volcano.</title>
        <authorList>
            <person name="Frolova A."/>
            <person name="Merkel A.Y."/>
            <person name="Slobodkin A.I."/>
        </authorList>
    </citation>
    <scope>NUCLEOTIDE SEQUENCE [LARGE SCALE GENOMIC DNA]</scope>
    <source>
        <strain evidence="3 4">H1</strain>
    </source>
</reference>
<dbReference type="PANTHER" id="PTHR33121">
    <property type="entry name" value="CYCLIC DI-GMP PHOSPHODIESTERASE PDEF"/>
    <property type="match status" value="1"/>
</dbReference>
<gene>
    <name evidence="3" type="ORF">OOT00_08650</name>
</gene>
<feature type="transmembrane region" description="Helical" evidence="1">
    <location>
        <begin position="27"/>
        <end position="45"/>
    </location>
</feature>
<feature type="transmembrane region" description="Helical" evidence="1">
    <location>
        <begin position="125"/>
        <end position="146"/>
    </location>
</feature>
<dbReference type="InterPro" id="IPR001633">
    <property type="entry name" value="EAL_dom"/>
</dbReference>
<dbReference type="Gene3D" id="3.20.20.450">
    <property type="entry name" value="EAL domain"/>
    <property type="match status" value="1"/>
</dbReference>
<organism evidence="3 4">
    <name type="scientific">Desulfobotulus pelophilus</name>
    <dbReference type="NCBI Taxonomy" id="2823377"/>
    <lineage>
        <taxon>Bacteria</taxon>
        <taxon>Pseudomonadati</taxon>
        <taxon>Thermodesulfobacteriota</taxon>
        <taxon>Desulfobacteria</taxon>
        <taxon>Desulfobacterales</taxon>
        <taxon>Desulfobacteraceae</taxon>
        <taxon>Desulfobotulus</taxon>
    </lineage>
</organism>
<dbReference type="Proteomes" id="UP001209681">
    <property type="component" value="Unassembled WGS sequence"/>
</dbReference>
<dbReference type="Gene3D" id="3.30.450.20">
    <property type="entry name" value="PAS domain"/>
    <property type="match status" value="1"/>
</dbReference>
<protein>
    <submittedName>
        <fullName evidence="3">Bifunctional diguanylate cyclase/phosphodiesterase</fullName>
    </submittedName>
</protein>
<accession>A0ABT3N9C6</accession>
<feature type="transmembrane region" description="Helical" evidence="1">
    <location>
        <begin position="87"/>
        <end position="105"/>
    </location>
</feature>
<dbReference type="CDD" id="cd01948">
    <property type="entry name" value="EAL"/>
    <property type="match status" value="1"/>
</dbReference>
<name>A0ABT3N9C6_9BACT</name>
<feature type="transmembrane region" description="Helical" evidence="1">
    <location>
        <begin position="57"/>
        <end position="75"/>
    </location>
</feature>
<dbReference type="SUPFAM" id="SSF141868">
    <property type="entry name" value="EAL domain-like"/>
    <property type="match status" value="1"/>
</dbReference>
<evidence type="ECO:0000256" key="1">
    <source>
        <dbReference type="SAM" id="Phobius"/>
    </source>
</evidence>
<dbReference type="InterPro" id="IPR035919">
    <property type="entry name" value="EAL_sf"/>
</dbReference>
<feature type="domain" description="EAL" evidence="2">
    <location>
        <begin position="484"/>
        <end position="733"/>
    </location>
</feature>
<keyword evidence="1" id="KW-0812">Transmembrane</keyword>
<dbReference type="Pfam" id="PF20969">
    <property type="entry name" value="MASE11"/>
    <property type="match status" value="1"/>
</dbReference>
<dbReference type="PROSITE" id="PS50883">
    <property type="entry name" value="EAL"/>
    <property type="match status" value="1"/>
</dbReference>
<keyword evidence="1" id="KW-1133">Transmembrane helix</keyword>
<evidence type="ECO:0000313" key="3">
    <source>
        <dbReference type="EMBL" id="MCW7754054.1"/>
    </source>
</evidence>
<dbReference type="InterPro" id="IPR043128">
    <property type="entry name" value="Rev_trsase/Diguanyl_cyclase"/>
</dbReference>
<evidence type="ECO:0000313" key="4">
    <source>
        <dbReference type="Proteomes" id="UP001209681"/>
    </source>
</evidence>